<sequence>MSDKATPRQRVPEQYHSDAAHTRQSNAENMVAWQQEIHQRIKEYPADIKQYLENMVPSDVSPPCCSPTGKLFMAIPVGKEEEEEETMYNPMVTALTRLVQSCPPNKRLLFHNYNHKAMKFPFQLYEWRHIALVFELKRDTSDDPMIKTTITHWETLVQLAKSARNIMVAQSLLYAYVVGIYGTVARIFRFDHAGAICTPLFEYREQPKIVHELLWRLFHPRVEGCAMVGEDPMTRLGTSAERELAYELAKAVDPSWKPTAETWKAVRRIIITGENGGKVTYLAYRLLFINPRLFSWATLIWEAFKLDDEGWSSPDERYIIKETWQQLGCVCETEFYKVLQMTKQGKEIKGVAMYLHSEDLGDLDKADRRWKAAASDSESLLRTYWDMKAGYLTISGWHNDPNQEQFNEQSHMRIVLKTVGAPLTDFTCTKELVMALRDAIEAYNEGIIHRDISKGNVMIARNNGAFAGFIQDFDYSFSWKRFLKKHGMKPSLTSWEKYCVEHGHEPCNKNDPADAFKERTGTILFMAIDILRSEITHEAQHDLESFYWLLVFIVLRHTTHGHHLKKGACGSLFCLSDWDQCTSRKFGWLLDTTPPLTVPGNGSLNALLNKFRLALMCNFPQHHVPVRHVTHCKILNIFNEVLAPDMIWPEGDAALEWIPPKNRLHTSIMEELLNLPLTKGTLDHTTTAEAQFLQAPVFEDQDLLNYIGSKDEDNNSPQKDATGSAAHEVDGPVDAEAAFWQDRSIRSNSVARSELSVSEPLAQKALSRKQAHSSTRKDHHMELPPRAKWSAARRADSLHSVAETWPAGSANVDGAKPGHHYNLRSSNHRDLGTM</sequence>
<accession>A0A165KFJ3</accession>
<evidence type="ECO:0000313" key="4">
    <source>
        <dbReference type="Proteomes" id="UP000076727"/>
    </source>
</evidence>
<dbReference type="SUPFAM" id="SSF56112">
    <property type="entry name" value="Protein kinase-like (PK-like)"/>
    <property type="match status" value="1"/>
</dbReference>
<dbReference type="OrthoDB" id="2797568at2759"/>
<feature type="domain" description="Fungal-type protein kinase" evidence="2">
    <location>
        <begin position="123"/>
        <end position="554"/>
    </location>
</feature>
<feature type="non-terminal residue" evidence="3">
    <location>
        <position position="834"/>
    </location>
</feature>
<dbReference type="EMBL" id="KV429289">
    <property type="protein sequence ID" value="KZT63070.1"/>
    <property type="molecule type" value="Genomic_DNA"/>
</dbReference>
<proteinExistence type="predicted"/>
<evidence type="ECO:0000259" key="2">
    <source>
        <dbReference type="Pfam" id="PF17667"/>
    </source>
</evidence>
<name>A0A165KFJ3_9APHY</name>
<feature type="region of interest" description="Disordered" evidence="1">
    <location>
        <begin position="807"/>
        <end position="834"/>
    </location>
</feature>
<dbReference type="Gene3D" id="1.10.510.10">
    <property type="entry name" value="Transferase(Phosphotransferase) domain 1"/>
    <property type="match status" value="1"/>
</dbReference>
<dbReference type="AlphaFoldDB" id="A0A165KFJ3"/>
<dbReference type="InterPro" id="IPR011009">
    <property type="entry name" value="Kinase-like_dom_sf"/>
</dbReference>
<feature type="compositionally biased region" description="Basic and acidic residues" evidence="1">
    <location>
        <begin position="775"/>
        <end position="784"/>
    </location>
</feature>
<feature type="region of interest" description="Disordered" evidence="1">
    <location>
        <begin position="750"/>
        <end position="784"/>
    </location>
</feature>
<dbReference type="PROSITE" id="PS00109">
    <property type="entry name" value="PROTEIN_KINASE_TYR"/>
    <property type="match status" value="1"/>
</dbReference>
<dbReference type="InterPro" id="IPR008266">
    <property type="entry name" value="Tyr_kinase_AS"/>
</dbReference>
<feature type="region of interest" description="Disordered" evidence="1">
    <location>
        <begin position="707"/>
        <end position="730"/>
    </location>
</feature>
<dbReference type="GO" id="GO:0004672">
    <property type="term" value="F:protein kinase activity"/>
    <property type="evidence" value="ECO:0007669"/>
    <property type="project" value="InterPro"/>
</dbReference>
<feature type="compositionally biased region" description="Basic and acidic residues" evidence="1">
    <location>
        <begin position="1"/>
        <end position="21"/>
    </location>
</feature>
<keyword evidence="4" id="KW-1185">Reference proteome</keyword>
<feature type="region of interest" description="Disordered" evidence="1">
    <location>
        <begin position="1"/>
        <end position="25"/>
    </location>
</feature>
<gene>
    <name evidence="3" type="ORF">DAEQUDRAFT_742137</name>
</gene>
<organism evidence="3 4">
    <name type="scientific">Daedalea quercina L-15889</name>
    <dbReference type="NCBI Taxonomy" id="1314783"/>
    <lineage>
        <taxon>Eukaryota</taxon>
        <taxon>Fungi</taxon>
        <taxon>Dikarya</taxon>
        <taxon>Basidiomycota</taxon>
        <taxon>Agaricomycotina</taxon>
        <taxon>Agaricomycetes</taxon>
        <taxon>Polyporales</taxon>
        <taxon>Fomitopsis</taxon>
    </lineage>
</organism>
<reference evidence="3 4" key="1">
    <citation type="journal article" date="2016" name="Mol. Biol. Evol.">
        <title>Comparative Genomics of Early-Diverging Mushroom-Forming Fungi Provides Insights into the Origins of Lignocellulose Decay Capabilities.</title>
        <authorList>
            <person name="Nagy L.G."/>
            <person name="Riley R."/>
            <person name="Tritt A."/>
            <person name="Adam C."/>
            <person name="Daum C."/>
            <person name="Floudas D."/>
            <person name="Sun H."/>
            <person name="Yadav J.S."/>
            <person name="Pangilinan J."/>
            <person name="Larsson K.H."/>
            <person name="Matsuura K."/>
            <person name="Barry K."/>
            <person name="Labutti K."/>
            <person name="Kuo R."/>
            <person name="Ohm R.A."/>
            <person name="Bhattacharya S.S."/>
            <person name="Shirouzu T."/>
            <person name="Yoshinaga Y."/>
            <person name="Martin F.M."/>
            <person name="Grigoriev I.V."/>
            <person name="Hibbett D.S."/>
        </authorList>
    </citation>
    <scope>NUCLEOTIDE SEQUENCE [LARGE SCALE GENOMIC DNA]</scope>
    <source>
        <strain evidence="3 4">L-15889</strain>
    </source>
</reference>
<dbReference type="PANTHER" id="PTHR38248:SF2">
    <property type="entry name" value="FUNK1 11"/>
    <property type="match status" value="1"/>
</dbReference>
<dbReference type="InterPro" id="IPR040976">
    <property type="entry name" value="Pkinase_fungal"/>
</dbReference>
<evidence type="ECO:0000256" key="1">
    <source>
        <dbReference type="SAM" id="MobiDB-lite"/>
    </source>
</evidence>
<protein>
    <recommendedName>
        <fullName evidence="2">Fungal-type protein kinase domain-containing protein</fullName>
    </recommendedName>
</protein>
<dbReference type="Pfam" id="PF17667">
    <property type="entry name" value="Pkinase_fungal"/>
    <property type="match status" value="1"/>
</dbReference>
<evidence type="ECO:0000313" key="3">
    <source>
        <dbReference type="EMBL" id="KZT63070.1"/>
    </source>
</evidence>
<dbReference type="PANTHER" id="PTHR38248">
    <property type="entry name" value="FUNK1 6"/>
    <property type="match status" value="1"/>
</dbReference>
<dbReference type="Proteomes" id="UP000076727">
    <property type="component" value="Unassembled WGS sequence"/>
</dbReference>